<dbReference type="Gene3D" id="2.150.10.10">
    <property type="entry name" value="Serralysin-like metalloprotease, C-terminal"/>
    <property type="match status" value="4"/>
</dbReference>
<reference evidence="5" key="1">
    <citation type="submission" date="2023-07" db="EMBL/GenBank/DDBJ databases">
        <title>Genome sequencing of Purple Non-Sulfur Bacteria from various extreme environments.</title>
        <authorList>
            <person name="Mayer M."/>
        </authorList>
    </citation>
    <scope>NUCLEOTIDE SEQUENCE [LARGE SCALE GENOMIC DNA]</scope>
    <source>
        <strain evidence="5">DSM 17935</strain>
    </source>
</reference>
<dbReference type="Proteomes" id="UP001209755">
    <property type="component" value="Unassembled WGS sequence"/>
</dbReference>
<dbReference type="RefSeq" id="WP_264600727.1">
    <property type="nucleotide sequence ID" value="NZ_JAOQNS010000003.1"/>
</dbReference>
<protein>
    <submittedName>
        <fullName evidence="4">Serralysin</fullName>
        <ecNumber evidence="4">3.4.24.40</ecNumber>
    </submittedName>
</protein>
<feature type="region of interest" description="Disordered" evidence="3">
    <location>
        <begin position="436"/>
        <end position="467"/>
    </location>
</feature>
<dbReference type="InterPro" id="IPR018511">
    <property type="entry name" value="Hemolysin-typ_Ca-bd_CS"/>
</dbReference>
<dbReference type="SUPFAM" id="SSF55486">
    <property type="entry name" value="Metalloproteases ('zincins'), catalytic domain"/>
    <property type="match status" value="1"/>
</dbReference>
<comment type="subcellular location">
    <subcellularLocation>
        <location evidence="1">Secreted</location>
    </subcellularLocation>
</comment>
<gene>
    <name evidence="4" type="ORF">M2319_001399</name>
</gene>
<keyword evidence="4" id="KW-0378">Hydrolase</keyword>
<organism evidence="4 5">
    <name type="scientific">Rhodobium gokarnense</name>
    <dbReference type="NCBI Taxonomy" id="364296"/>
    <lineage>
        <taxon>Bacteria</taxon>
        <taxon>Pseudomonadati</taxon>
        <taxon>Pseudomonadota</taxon>
        <taxon>Alphaproteobacteria</taxon>
        <taxon>Hyphomicrobiales</taxon>
        <taxon>Rhodobiaceae</taxon>
        <taxon>Rhodobium</taxon>
    </lineage>
</organism>
<accession>A0ABT3H9K5</accession>
<dbReference type="SUPFAM" id="SSF51120">
    <property type="entry name" value="beta-Roll"/>
    <property type="match status" value="2"/>
</dbReference>
<evidence type="ECO:0000313" key="4">
    <source>
        <dbReference type="EMBL" id="MCW2307077.1"/>
    </source>
</evidence>
<evidence type="ECO:0000256" key="3">
    <source>
        <dbReference type="SAM" id="MobiDB-lite"/>
    </source>
</evidence>
<name>A0ABT3H9K5_9HYPH</name>
<evidence type="ECO:0000256" key="2">
    <source>
        <dbReference type="ARBA" id="ARBA00022525"/>
    </source>
</evidence>
<dbReference type="PROSITE" id="PS00330">
    <property type="entry name" value="HEMOLYSIN_CALCIUM"/>
    <property type="match status" value="4"/>
</dbReference>
<dbReference type="EMBL" id="JAOQNS010000003">
    <property type="protein sequence ID" value="MCW2307077.1"/>
    <property type="molecule type" value="Genomic_DNA"/>
</dbReference>
<dbReference type="InterPro" id="IPR001343">
    <property type="entry name" value="Hemolysn_Ca-bd"/>
</dbReference>
<dbReference type="Pfam" id="PF00353">
    <property type="entry name" value="HemolysinCabind"/>
    <property type="match status" value="6"/>
</dbReference>
<dbReference type="InterPro" id="IPR034033">
    <property type="entry name" value="Serralysin-like"/>
</dbReference>
<dbReference type="PANTHER" id="PTHR38340:SF1">
    <property type="entry name" value="S-LAYER PROTEIN"/>
    <property type="match status" value="1"/>
</dbReference>
<dbReference type="InterPro" id="IPR024079">
    <property type="entry name" value="MetalloPept_cat_dom_sf"/>
</dbReference>
<evidence type="ECO:0000256" key="1">
    <source>
        <dbReference type="ARBA" id="ARBA00004613"/>
    </source>
</evidence>
<dbReference type="EC" id="3.4.24.40" evidence="4"/>
<proteinExistence type="predicted"/>
<dbReference type="CDD" id="cd04277">
    <property type="entry name" value="ZnMc_serralysin_like"/>
    <property type="match status" value="1"/>
</dbReference>
<dbReference type="PRINTS" id="PR00313">
    <property type="entry name" value="CABNDNGRPT"/>
</dbReference>
<evidence type="ECO:0000313" key="5">
    <source>
        <dbReference type="Proteomes" id="UP001209755"/>
    </source>
</evidence>
<dbReference type="PANTHER" id="PTHR38340">
    <property type="entry name" value="S-LAYER PROTEIN"/>
    <property type="match status" value="1"/>
</dbReference>
<dbReference type="Gene3D" id="3.40.390.10">
    <property type="entry name" value="Collagenase (Catalytic Domain)"/>
    <property type="match status" value="1"/>
</dbReference>
<sequence>MTATASVNSSSMQGVNGLLSGVKWGVYNLTYSFPSSPGYYHYSFNGEKYNNFSAFNATQKAAAIDALKQYDSVSLLGLRLINETRASEATLRYAFSDAPSDAGAGAWAYYPSTGTWGGDSWYSKPGGPFDETDVGGWAYLAFMHESGHALGLSHGHQGGNGFPAMPRSLDSYEFTVMTYRSFVGQNFYTDSGPEDWGYPQSLMMYDIRAIQHMYGADYTHNSGNTRYSWNEDTGRMYINGRGQETPGANRVFLTIWDGGGKDTYDFENYSSNLRVNLNPGQWTKTSAEQTALLGEDDNGTLHYARGNIANALRYQGNDASLIENALGGSGDDRIVGNSRHNLLVGNEGDDTLLGKGGDDRLVGKGGEDKLMGSNGDDKLIGGGSDDTLGGGKHDDLLYGQNGNDFIVASKGYDKAVGGNGADTIFGGKHDDTILGGNGNDSLSGDSQSDKVFGNGGSDRITGDGGNDTLAGGSGADTLYGGSQNDKLAGGGNGDMLFGNTGNDTLYGNNGYDQLFGGNGTDFLVGGSGADILTGGGGSDVLIGGPGNDTLSGGARADDFVFAGRAGTDMILDFKPNTDEIDLSAYKTLDHISDLSITSSGGDTTISFFKTTIILEGVEKASLDNGDFIFA</sequence>
<dbReference type="GO" id="GO:0016787">
    <property type="term" value="F:hydrolase activity"/>
    <property type="evidence" value="ECO:0007669"/>
    <property type="project" value="UniProtKB-KW"/>
</dbReference>
<keyword evidence="2" id="KW-0964">Secreted</keyword>
<dbReference type="InterPro" id="IPR011049">
    <property type="entry name" value="Serralysin-like_metalloprot_C"/>
</dbReference>
<keyword evidence="5" id="KW-1185">Reference proteome</keyword>
<dbReference type="InterPro" id="IPR050557">
    <property type="entry name" value="RTX_toxin/Mannuronan_C5-epim"/>
</dbReference>
<comment type="caution">
    <text evidence="4">The sequence shown here is derived from an EMBL/GenBank/DDBJ whole genome shotgun (WGS) entry which is preliminary data.</text>
</comment>